<keyword evidence="2" id="KW-0285">Flavoprotein</keyword>
<comment type="cofactor">
    <cofactor evidence="1">
        <name>FAD</name>
        <dbReference type="ChEBI" id="CHEBI:57692"/>
    </cofactor>
</comment>
<feature type="domain" description="RsdA/BaiN/AoA(So)-like insert" evidence="5">
    <location>
        <begin position="193"/>
        <end position="360"/>
    </location>
</feature>
<sequence length="423" mass="45087">MTKGYDVIIVGGGPAGMMAAARAAEIGARVLLLEKNDVLGRKMLITGGGRCNLTNDANLEETIANIPGNGKFVYSVLHRFSGQDVRSLLKQLGLRTKVEEQGRVFPASDQAVDVVNTLIKYLQQRGVTLGYQTLVDALQIEHGSCQGVWVGDRFLPAKAVVIATGGLSYPKTGSTGEGHKMAKTVGHTITPLYPSAVAITCNDPWIVQREVQGVSLPRVTITLYRENGKVLASEAGDVIITHWGLSGPGALRLGRVVALACAKGQGPLRGEIDLFPGHTWQSLEELVKGKAATGSKRTLKNILSAILPERLCKVLISLAQLNSECPFEKLNRSSLEFLIRQMKALPIRITGTRPLAEATVTAGGVHIKEIDPRTMASKLIQGLFFAGEIIDVDAHTGGFNMQVAFSTGYVAGEAAASLAQEGT</sequence>
<dbReference type="InterPro" id="IPR036188">
    <property type="entry name" value="FAD/NAD-bd_sf"/>
</dbReference>
<proteinExistence type="predicted"/>
<dbReference type="PRINTS" id="PR00411">
    <property type="entry name" value="PNDRDTASEI"/>
</dbReference>
<evidence type="ECO:0000259" key="4">
    <source>
        <dbReference type="Pfam" id="PF03486"/>
    </source>
</evidence>
<gene>
    <name evidence="6" type="ORF">SAMN02745123_00791</name>
</gene>
<dbReference type="Gene3D" id="2.40.30.10">
    <property type="entry name" value="Translation factors"/>
    <property type="match status" value="1"/>
</dbReference>
<reference evidence="7" key="1">
    <citation type="submission" date="2016-11" db="EMBL/GenBank/DDBJ databases">
        <authorList>
            <person name="Varghese N."/>
            <person name="Submissions S."/>
        </authorList>
    </citation>
    <scope>NUCLEOTIDE SEQUENCE [LARGE SCALE GENOMIC DNA]</scope>
    <source>
        <strain evidence="7">DSM 10349</strain>
    </source>
</reference>
<dbReference type="InterPro" id="IPR023166">
    <property type="entry name" value="BaiN-like_dom_sf"/>
</dbReference>
<dbReference type="EMBL" id="FRAR01000007">
    <property type="protein sequence ID" value="SHK12935.1"/>
    <property type="molecule type" value="Genomic_DNA"/>
</dbReference>
<protein>
    <recommendedName>
        <fullName evidence="8">Aminoacetone oxidase family FAD-binding enzyme</fullName>
    </recommendedName>
</protein>
<evidence type="ECO:0000256" key="1">
    <source>
        <dbReference type="ARBA" id="ARBA00001974"/>
    </source>
</evidence>
<name>A0A1M6PY65_9FIRM</name>
<accession>A0A1M6PY65</accession>
<evidence type="ECO:0000256" key="3">
    <source>
        <dbReference type="ARBA" id="ARBA00022827"/>
    </source>
</evidence>
<feature type="domain" description="RsdA/BaiN/AoA(So)-like Rossmann fold-like" evidence="4">
    <location>
        <begin position="6"/>
        <end position="413"/>
    </location>
</feature>
<dbReference type="RefSeq" id="WP_139257230.1">
    <property type="nucleotide sequence ID" value="NZ_FRAR01000007.1"/>
</dbReference>
<dbReference type="AlphaFoldDB" id="A0A1M6PY65"/>
<dbReference type="OrthoDB" id="9773233at2"/>
<dbReference type="NCBIfam" id="TIGR00275">
    <property type="entry name" value="aminoacetone oxidase family FAD-binding enzyme"/>
    <property type="match status" value="1"/>
</dbReference>
<dbReference type="Pfam" id="PF03486">
    <property type="entry name" value="HI0933_like"/>
    <property type="match status" value="1"/>
</dbReference>
<dbReference type="InterPro" id="IPR055178">
    <property type="entry name" value="RsdA/BaiN/AoA(So)-like_dom"/>
</dbReference>
<dbReference type="PANTHER" id="PTHR42887:SF2">
    <property type="entry name" value="OS12G0638800 PROTEIN"/>
    <property type="match status" value="1"/>
</dbReference>
<keyword evidence="3" id="KW-0274">FAD</keyword>
<dbReference type="InterPro" id="IPR057661">
    <property type="entry name" value="RsdA/BaiN/AoA(So)_Rossmann"/>
</dbReference>
<dbReference type="PANTHER" id="PTHR42887">
    <property type="entry name" value="OS12G0638800 PROTEIN"/>
    <property type="match status" value="1"/>
</dbReference>
<dbReference type="Gene3D" id="3.50.50.60">
    <property type="entry name" value="FAD/NAD(P)-binding domain"/>
    <property type="match status" value="1"/>
</dbReference>
<evidence type="ECO:0000313" key="7">
    <source>
        <dbReference type="Proteomes" id="UP000183997"/>
    </source>
</evidence>
<dbReference type="Pfam" id="PF22780">
    <property type="entry name" value="HI0933_like_1st"/>
    <property type="match status" value="1"/>
</dbReference>
<dbReference type="PRINTS" id="PR00368">
    <property type="entry name" value="FADPNR"/>
</dbReference>
<dbReference type="Proteomes" id="UP000183997">
    <property type="component" value="Unassembled WGS sequence"/>
</dbReference>
<dbReference type="SUPFAM" id="SSF51905">
    <property type="entry name" value="FAD/NAD(P)-binding domain"/>
    <property type="match status" value="1"/>
</dbReference>
<dbReference type="Gene3D" id="1.10.8.260">
    <property type="entry name" value="HI0933 insert domain-like"/>
    <property type="match status" value="1"/>
</dbReference>
<organism evidence="6 7">
    <name type="scientific">Desulforamulus aeronauticus DSM 10349</name>
    <dbReference type="NCBI Taxonomy" id="1121421"/>
    <lineage>
        <taxon>Bacteria</taxon>
        <taxon>Bacillati</taxon>
        <taxon>Bacillota</taxon>
        <taxon>Clostridia</taxon>
        <taxon>Eubacteriales</taxon>
        <taxon>Peptococcaceae</taxon>
        <taxon>Desulforamulus</taxon>
    </lineage>
</organism>
<evidence type="ECO:0000313" key="6">
    <source>
        <dbReference type="EMBL" id="SHK12935.1"/>
    </source>
</evidence>
<keyword evidence="7" id="KW-1185">Reference proteome</keyword>
<dbReference type="STRING" id="1121421.SAMN02745123_00791"/>
<evidence type="ECO:0000259" key="5">
    <source>
        <dbReference type="Pfam" id="PF22780"/>
    </source>
</evidence>
<evidence type="ECO:0008006" key="8">
    <source>
        <dbReference type="Google" id="ProtNLM"/>
    </source>
</evidence>
<evidence type="ECO:0000256" key="2">
    <source>
        <dbReference type="ARBA" id="ARBA00022630"/>
    </source>
</evidence>
<dbReference type="SUPFAM" id="SSF160996">
    <property type="entry name" value="HI0933 insert domain-like"/>
    <property type="match status" value="1"/>
</dbReference>
<dbReference type="InterPro" id="IPR004792">
    <property type="entry name" value="BaiN-like"/>
</dbReference>